<accession>A0A225NE75</accession>
<dbReference type="OrthoDB" id="7279366at2"/>
<evidence type="ECO:0000313" key="1">
    <source>
        <dbReference type="EMBL" id="OWU70577.1"/>
    </source>
</evidence>
<evidence type="ECO:0000313" key="2">
    <source>
        <dbReference type="Proteomes" id="UP000215377"/>
    </source>
</evidence>
<gene>
    <name evidence="1" type="ORF">ATO3_20175</name>
</gene>
<organism evidence="1 2">
    <name type="scientific">Marinibacterium profundimaris</name>
    <dbReference type="NCBI Taxonomy" id="1679460"/>
    <lineage>
        <taxon>Bacteria</taxon>
        <taxon>Pseudomonadati</taxon>
        <taxon>Pseudomonadota</taxon>
        <taxon>Alphaproteobacteria</taxon>
        <taxon>Rhodobacterales</taxon>
        <taxon>Paracoccaceae</taxon>
        <taxon>Marinibacterium</taxon>
    </lineage>
</organism>
<comment type="caution">
    <text evidence="1">The sequence shown here is derived from an EMBL/GenBank/DDBJ whole genome shotgun (WGS) entry which is preliminary data.</text>
</comment>
<dbReference type="AlphaFoldDB" id="A0A225NE75"/>
<name>A0A225NE75_9RHOB</name>
<sequence length="68" mass="7097">MEKTISEARTAEIRARYAMAGITLPPDLESGAIGTADALLSMGGLLHSLRPAADEPSNIFTLTPRAAS</sequence>
<dbReference type="RefSeq" id="WP_088651719.1">
    <property type="nucleotide sequence ID" value="NZ_AQQR01000011.1"/>
</dbReference>
<proteinExistence type="predicted"/>
<dbReference type="Proteomes" id="UP000215377">
    <property type="component" value="Unassembled WGS sequence"/>
</dbReference>
<protein>
    <submittedName>
        <fullName evidence="1">Uncharacterized protein</fullName>
    </submittedName>
</protein>
<keyword evidence="2" id="KW-1185">Reference proteome</keyword>
<dbReference type="EMBL" id="AQQR01000011">
    <property type="protein sequence ID" value="OWU70577.1"/>
    <property type="molecule type" value="Genomic_DNA"/>
</dbReference>
<reference evidence="1 2" key="1">
    <citation type="submission" date="2013-04" db="EMBL/GenBank/DDBJ databases">
        <title>Oceanicola sp. 22II1-22F33 Genome Sequencing.</title>
        <authorList>
            <person name="Lai Q."/>
            <person name="Li G."/>
            <person name="Shao Z."/>
        </authorList>
    </citation>
    <scope>NUCLEOTIDE SEQUENCE [LARGE SCALE GENOMIC DNA]</scope>
    <source>
        <strain evidence="1 2">22II1-22F33</strain>
    </source>
</reference>